<keyword evidence="3 9" id="KW-0812">Transmembrane</keyword>
<dbReference type="GeneTree" id="ENSGT00950000183178"/>
<dbReference type="GO" id="GO:0006665">
    <property type="term" value="P:sphingolipid metabolic process"/>
    <property type="evidence" value="ECO:0007669"/>
    <property type="project" value="UniProtKB-ARBA"/>
</dbReference>
<evidence type="ECO:0000256" key="4">
    <source>
        <dbReference type="ARBA" id="ARBA00022989"/>
    </source>
</evidence>
<reference evidence="10" key="2">
    <citation type="submission" date="2025-08" db="UniProtKB">
        <authorList>
            <consortium name="Ensembl"/>
        </authorList>
    </citation>
    <scope>IDENTIFICATION</scope>
</reference>
<evidence type="ECO:0000256" key="2">
    <source>
        <dbReference type="ARBA" id="ARBA00007649"/>
    </source>
</evidence>
<protein>
    <submittedName>
        <fullName evidence="10">ORMDL sphingolipid biosynthesis regulator 1</fullName>
    </submittedName>
</protein>
<feature type="compositionally biased region" description="Low complexity" evidence="8">
    <location>
        <begin position="88"/>
        <end position="100"/>
    </location>
</feature>
<evidence type="ECO:0000313" key="11">
    <source>
        <dbReference type="Proteomes" id="UP000007754"/>
    </source>
</evidence>
<feature type="transmembrane region" description="Helical" evidence="9">
    <location>
        <begin position="219"/>
        <end position="245"/>
    </location>
</feature>
<evidence type="ECO:0000256" key="5">
    <source>
        <dbReference type="ARBA" id="ARBA00023136"/>
    </source>
</evidence>
<proteinExistence type="inferred from homology"/>
<feature type="region of interest" description="Disordered" evidence="8">
    <location>
        <begin position="1"/>
        <end position="148"/>
    </location>
</feature>
<sequence>ERRALSAAGACPLCPGPPRPSRPREAAPRPRRGLSSPPLPPRGCATCAPAPRPWAARTARPGPSARSRPALPTGTAGSTCGRRPTLRSGSSAAAALRKGGAAAGGGGTGGRGEGHGHGRPGAAAGPGGGSGVRPAGEGWQRKRGGAAGCSPDGAGIVVWDGRGWWVTARCLSRYWLRGCCVPGREEQPRVAHPRVKMNVGVAHSEVNPNTRVMNSRGMWLTYALGVGMLHIVLLSIPFFSVPVAWTLTNVIHNLGMYVFLHAVKGTPFETPDQGKARLLTHWEQLDYGVQFTSSRKFFTISPIILYFLTSFYTKYDPTHFILNTASLLTVLIPKLPQLHGVRIFGINKY</sequence>
<dbReference type="Ensembl" id="ENSTGUT00000030225.1">
    <property type="protein sequence ID" value="ENSTGUP00000035509.1"/>
    <property type="gene ID" value="ENSTGUG00000027727.1"/>
</dbReference>
<keyword evidence="4 9" id="KW-1133">Transmembrane helix</keyword>
<evidence type="ECO:0000256" key="7">
    <source>
        <dbReference type="ARBA" id="ARBA00045896"/>
    </source>
</evidence>
<dbReference type="AlphaFoldDB" id="A0A674HI99"/>
<dbReference type="InParanoid" id="A0A674HI99"/>
<dbReference type="Proteomes" id="UP000007754">
    <property type="component" value="Chromosome 7"/>
</dbReference>
<reference evidence="10" key="3">
    <citation type="submission" date="2025-09" db="UniProtKB">
        <authorList>
            <consortium name="Ensembl"/>
        </authorList>
    </citation>
    <scope>IDENTIFICATION</scope>
</reference>
<evidence type="ECO:0000256" key="1">
    <source>
        <dbReference type="ARBA" id="ARBA00004141"/>
    </source>
</evidence>
<evidence type="ECO:0000256" key="8">
    <source>
        <dbReference type="SAM" id="MobiDB-lite"/>
    </source>
</evidence>
<dbReference type="PANTHER" id="PTHR12665">
    <property type="entry name" value="ORMDL PROTEINS"/>
    <property type="match status" value="1"/>
</dbReference>
<dbReference type="InterPro" id="IPR007203">
    <property type="entry name" value="ORMDL"/>
</dbReference>
<organism evidence="10 11">
    <name type="scientific">Taeniopygia guttata</name>
    <name type="common">Zebra finch</name>
    <name type="synonym">Poephila guttata</name>
    <dbReference type="NCBI Taxonomy" id="59729"/>
    <lineage>
        <taxon>Eukaryota</taxon>
        <taxon>Metazoa</taxon>
        <taxon>Chordata</taxon>
        <taxon>Craniata</taxon>
        <taxon>Vertebrata</taxon>
        <taxon>Euteleostomi</taxon>
        <taxon>Archelosauria</taxon>
        <taxon>Archosauria</taxon>
        <taxon>Dinosauria</taxon>
        <taxon>Saurischia</taxon>
        <taxon>Theropoda</taxon>
        <taxon>Coelurosauria</taxon>
        <taxon>Aves</taxon>
        <taxon>Neognathae</taxon>
        <taxon>Neoaves</taxon>
        <taxon>Telluraves</taxon>
        <taxon>Australaves</taxon>
        <taxon>Passeriformes</taxon>
        <taxon>Passeroidea</taxon>
        <taxon>Estrildidae</taxon>
        <taxon>Estrildinae</taxon>
        <taxon>Taeniopygia</taxon>
    </lineage>
</organism>
<keyword evidence="11" id="KW-1185">Reference proteome</keyword>
<evidence type="ECO:0000313" key="10">
    <source>
        <dbReference type="Ensembl" id="ENSTGUP00000035509.1"/>
    </source>
</evidence>
<accession>A0A674HI99</accession>
<reference evidence="10 11" key="1">
    <citation type="journal article" date="2010" name="Nature">
        <title>The genome of a songbird.</title>
        <authorList>
            <person name="Warren W.C."/>
            <person name="Clayton D.F."/>
            <person name="Ellegren H."/>
            <person name="Arnold A.P."/>
            <person name="Hillier L.W."/>
            <person name="Kunstner A."/>
            <person name="Searle S."/>
            <person name="White S."/>
            <person name="Vilella A.J."/>
            <person name="Fairley S."/>
            <person name="Heger A."/>
            <person name="Kong L."/>
            <person name="Ponting C.P."/>
            <person name="Jarvis E.D."/>
            <person name="Mello C.V."/>
            <person name="Minx P."/>
            <person name="Lovell P."/>
            <person name="Velho T.A."/>
            <person name="Ferris M."/>
            <person name="Balakrishnan C.N."/>
            <person name="Sinha S."/>
            <person name="Blatti C."/>
            <person name="London S.E."/>
            <person name="Li Y."/>
            <person name="Lin Y.C."/>
            <person name="George J."/>
            <person name="Sweedler J."/>
            <person name="Southey B."/>
            <person name="Gunaratne P."/>
            <person name="Watson M."/>
            <person name="Nam K."/>
            <person name="Backstrom N."/>
            <person name="Smeds L."/>
            <person name="Nabholz B."/>
            <person name="Itoh Y."/>
            <person name="Whitney O."/>
            <person name="Pfenning A.R."/>
            <person name="Howard J."/>
            <person name="Volker M."/>
            <person name="Skinner B.M."/>
            <person name="Griffin D.K."/>
            <person name="Ye L."/>
            <person name="McLaren W.M."/>
            <person name="Flicek P."/>
            <person name="Quesada V."/>
            <person name="Velasco G."/>
            <person name="Lopez-Otin C."/>
            <person name="Puente X.S."/>
            <person name="Olender T."/>
            <person name="Lancet D."/>
            <person name="Smit A.F."/>
            <person name="Hubley R."/>
            <person name="Konkel M.K."/>
            <person name="Walker J.A."/>
            <person name="Batzer M.A."/>
            <person name="Gu W."/>
            <person name="Pollock D.D."/>
            <person name="Chen L."/>
            <person name="Cheng Z."/>
            <person name="Eichler E.E."/>
            <person name="Stapley J."/>
            <person name="Slate J."/>
            <person name="Ekblom R."/>
            <person name="Birkhead T."/>
            <person name="Burke T."/>
            <person name="Burt D."/>
            <person name="Scharff C."/>
            <person name="Adam I."/>
            <person name="Richard H."/>
            <person name="Sultan M."/>
            <person name="Soldatov A."/>
            <person name="Lehrach H."/>
            <person name="Edwards S.V."/>
            <person name="Yang S.P."/>
            <person name="Li X."/>
            <person name="Graves T."/>
            <person name="Fulton L."/>
            <person name="Nelson J."/>
            <person name="Chinwalla A."/>
            <person name="Hou S."/>
            <person name="Mardis E.R."/>
            <person name="Wilson R.K."/>
        </authorList>
    </citation>
    <scope>NUCLEOTIDE SEQUENCE [LARGE SCALE GENOMIC DNA]</scope>
</reference>
<evidence type="ECO:0000256" key="6">
    <source>
        <dbReference type="ARBA" id="ARBA00038646"/>
    </source>
</evidence>
<comment type="subunit">
    <text evidence="6">Ceramide-sensitive subunit of the serine palmitoyltransferase (SPT) complex, which is also composed of SPTLC1, SPTLC2/3 and SPTSSA/B.</text>
</comment>
<evidence type="ECO:0000256" key="3">
    <source>
        <dbReference type="ARBA" id="ARBA00022692"/>
    </source>
</evidence>
<evidence type="ECO:0000256" key="9">
    <source>
        <dbReference type="SAM" id="Phobius"/>
    </source>
</evidence>
<comment type="function">
    <text evidence="7">Plays an essential role in the homeostatic regulation of sphingolipid de novo biosynthesis by modulating the activity of the serine palmitoyltransferase (SPT) in response to ceramide levels. When complexed to SPT, the binding of ceramides to its N-terminus stabilizes a conformation that block SPT substrate entry, hence preventing SPT catalytic activity. Through this mechanism, maintains ceramide levels at sufficient concentrations for the production of complex sphingolipids, but which prevents the accumulation of ceramides to levels that trigger apoptosis.</text>
</comment>
<feature type="compositionally biased region" description="Gly residues" evidence="8">
    <location>
        <begin position="101"/>
        <end position="111"/>
    </location>
</feature>
<dbReference type="Pfam" id="PF04061">
    <property type="entry name" value="ORMDL"/>
    <property type="match status" value="1"/>
</dbReference>
<gene>
    <name evidence="10" type="primary">ORMDL1</name>
</gene>
<dbReference type="GO" id="GO:0005789">
    <property type="term" value="C:endoplasmic reticulum membrane"/>
    <property type="evidence" value="ECO:0007669"/>
    <property type="project" value="InterPro"/>
</dbReference>
<keyword evidence="5 9" id="KW-0472">Membrane</keyword>
<comment type="subcellular location">
    <subcellularLocation>
        <location evidence="1">Membrane</location>
        <topology evidence="1">Multi-pass membrane protein</topology>
    </subcellularLocation>
</comment>
<comment type="similarity">
    <text evidence="2">Belongs to the ORM family.</text>
</comment>
<name>A0A674HI99_TAEGU</name>
<dbReference type="GO" id="GO:2000303">
    <property type="term" value="P:regulation of ceramide biosynthetic process"/>
    <property type="evidence" value="ECO:0007669"/>
    <property type="project" value="UniProtKB-ARBA"/>
</dbReference>
<feature type="compositionally biased region" description="Low complexity" evidence="8">
    <location>
        <begin position="42"/>
        <end position="61"/>
    </location>
</feature>
<feature type="compositionally biased region" description="Low complexity" evidence="8">
    <location>
        <begin position="1"/>
        <end position="13"/>
    </location>
</feature>